<evidence type="ECO:0000259" key="5">
    <source>
        <dbReference type="Pfam" id="PF06902"/>
    </source>
</evidence>
<evidence type="ECO:0000256" key="2">
    <source>
        <dbReference type="ARBA" id="ARBA00022723"/>
    </source>
</evidence>
<dbReference type="GO" id="GO:0046872">
    <property type="term" value="F:metal ion binding"/>
    <property type="evidence" value="ECO:0007669"/>
    <property type="project" value="UniProtKB-KW"/>
</dbReference>
<dbReference type="Pfam" id="PF09360">
    <property type="entry name" value="zf-CDGSH"/>
    <property type="match status" value="1"/>
</dbReference>
<sequence>MNENASTKAYEGDGITVTYDRHRCLHAAECVRGLPEVFDTARRPWIQPRAAEPANTAEVVRRCPTGALHYQLATGPAEQGDAGVTITTGPGQPLWISGSFTIDDGSGPRSETRATLCRCGRTSNAPYCSGDGDCTDWHNQ</sequence>
<evidence type="ECO:0000256" key="3">
    <source>
        <dbReference type="ARBA" id="ARBA00023004"/>
    </source>
</evidence>
<evidence type="ECO:0000313" key="7">
    <source>
        <dbReference type="EMBL" id="MBD8504953.1"/>
    </source>
</evidence>
<keyword evidence="3" id="KW-0408">Iron</keyword>
<dbReference type="EMBL" id="JACYWE010000001">
    <property type="protein sequence ID" value="MBD8504953.1"/>
    <property type="molecule type" value="Genomic_DNA"/>
</dbReference>
<dbReference type="Proteomes" id="UP000642993">
    <property type="component" value="Unassembled WGS sequence"/>
</dbReference>
<dbReference type="AlphaFoldDB" id="A0A927J934"/>
<keyword evidence="1" id="KW-0001">2Fe-2S</keyword>
<dbReference type="Gene3D" id="3.40.5.90">
    <property type="entry name" value="CDGSH iron-sulfur domain, mitoNEET-type"/>
    <property type="match status" value="1"/>
</dbReference>
<proteinExistence type="predicted"/>
<protein>
    <submittedName>
        <fullName evidence="7">(4Fe-4S)-binding protein</fullName>
    </submittedName>
</protein>
<feature type="domain" description="Divergent 4Fe-4S mono-cluster" evidence="5">
    <location>
        <begin position="10"/>
        <end position="71"/>
    </location>
</feature>
<evidence type="ECO:0000313" key="8">
    <source>
        <dbReference type="Proteomes" id="UP000642993"/>
    </source>
</evidence>
<reference evidence="7" key="1">
    <citation type="submission" date="2020-09" db="EMBL/GenBank/DDBJ databases">
        <title>Hoyosella lacisalsi sp. nov., a halotolerant actinobacterium isolated from soil of Lake Gudzhirganskoe.</title>
        <authorList>
            <person name="Yang Q."/>
            <person name="Guo P.Y."/>
            <person name="Liu S.W."/>
            <person name="Li F.N."/>
            <person name="Sun C.H."/>
        </authorList>
    </citation>
    <scope>NUCLEOTIDE SEQUENCE</scope>
    <source>
        <strain evidence="7">G463</strain>
    </source>
</reference>
<organism evidence="7 8">
    <name type="scientific">Lolliginicoccus lacisalsi</name>
    <dbReference type="NCBI Taxonomy" id="2742202"/>
    <lineage>
        <taxon>Bacteria</taxon>
        <taxon>Bacillati</taxon>
        <taxon>Actinomycetota</taxon>
        <taxon>Actinomycetes</taxon>
        <taxon>Mycobacteriales</taxon>
        <taxon>Hoyosellaceae</taxon>
        <taxon>Lolliginicoccus</taxon>
    </lineage>
</organism>
<keyword evidence="2" id="KW-0479">Metal-binding</keyword>
<evidence type="ECO:0000256" key="4">
    <source>
        <dbReference type="ARBA" id="ARBA00023014"/>
    </source>
</evidence>
<dbReference type="InterPro" id="IPR010693">
    <property type="entry name" value="Divergent_4Fe-4S_mono-cluster"/>
</dbReference>
<dbReference type="Pfam" id="PF06902">
    <property type="entry name" value="Fer4_19"/>
    <property type="match status" value="1"/>
</dbReference>
<keyword evidence="4" id="KW-0411">Iron-sulfur</keyword>
<dbReference type="GO" id="GO:0005737">
    <property type="term" value="C:cytoplasm"/>
    <property type="evidence" value="ECO:0007669"/>
    <property type="project" value="UniProtKB-ARBA"/>
</dbReference>
<evidence type="ECO:0000256" key="1">
    <source>
        <dbReference type="ARBA" id="ARBA00022714"/>
    </source>
</evidence>
<keyword evidence="8" id="KW-1185">Reference proteome</keyword>
<dbReference type="InterPro" id="IPR018967">
    <property type="entry name" value="FeS-contain_CDGSH-typ"/>
</dbReference>
<name>A0A927J934_9ACTN</name>
<comment type="caution">
    <text evidence="7">The sequence shown here is derived from an EMBL/GenBank/DDBJ whole genome shotgun (WGS) entry which is preliminary data.</text>
</comment>
<accession>A0A927J934</accession>
<gene>
    <name evidence="7" type="ORF">HT102_00430</name>
</gene>
<feature type="domain" description="Iron-binding zinc finger CDGSH type" evidence="6">
    <location>
        <begin position="93"/>
        <end position="130"/>
    </location>
</feature>
<dbReference type="InterPro" id="IPR042216">
    <property type="entry name" value="MitoNEET_CISD"/>
</dbReference>
<dbReference type="Gene3D" id="3.30.70.20">
    <property type="match status" value="1"/>
</dbReference>
<dbReference type="RefSeq" id="WP_192037447.1">
    <property type="nucleotide sequence ID" value="NZ_JACYWE010000001.1"/>
</dbReference>
<evidence type="ECO:0000259" key="6">
    <source>
        <dbReference type="Pfam" id="PF09360"/>
    </source>
</evidence>
<dbReference type="GO" id="GO:0051537">
    <property type="term" value="F:2 iron, 2 sulfur cluster binding"/>
    <property type="evidence" value="ECO:0007669"/>
    <property type="project" value="UniProtKB-KW"/>
</dbReference>